<keyword evidence="3" id="KW-0732">Signal</keyword>
<keyword evidence="2" id="KW-0720">Serine protease</keyword>
<evidence type="ECO:0000256" key="3">
    <source>
        <dbReference type="SAM" id="SignalP"/>
    </source>
</evidence>
<sequence>MSLRLRPSAVLIAACVAVPSLTLAQSKGLDESDIMRLKSVGGVAMSPDGARVLYAISAWEHPNAKGDTALGDRHERRSHVFMVPAGGGAPRQLTFGERGEAQAQWSPDGRTISFVAARGTGTGEDAPRPQLWLLPADGGESRQLTTVRDGVSSYVWSPDGSRIAVVTTDSLTREQEAKVRRRDDPKVYEDDFRLNHIWVVDVASGKASKITSGAYTVSGVPNWSPDGKKLGFRASPTPMIRDERGNAYVVDVASLVLDAITTTNDAETAPQFSPHGKTLAFTMLPHEMAPHKDGIMPRTLRNARVVTFDIATRALTNHARADFDVSPGALRWSPDGKQLWFTASDRVWNSLYAYDLASKSYSKRTKDVLVQGLSPSSDGSKLAMVLDTPDMPGEVYVQSGGGTPSRITTTNAWLGERTLGASRVITWKSKDGRDVEGVLLLPVGYRDGARVPLVVSAHGGPTGAHTNGFKGGTSPGQTYAARGWAVLYPNPRGSTGYGEWWMHANTGDWGGGDYRDIMTGVDDLIKRGIADSTRMAFEGWSYGGYMTSWVVSQTGRFKAAMMGAGLPSLLSMAGTTDIPGYINTFFGDPQYDGSIVNANIRKYLERSGISYSNNVTTPLLILHGGNDERVPIGQPMEFYRALKDRGKTTELVFYPREGHGFTEYYHQMDRMKREYEWLARFTLGNAMKTAM</sequence>
<dbReference type="SUPFAM" id="SSF82171">
    <property type="entry name" value="DPP6 N-terminal domain-like"/>
    <property type="match status" value="1"/>
</dbReference>
<dbReference type="EMBL" id="CP053085">
    <property type="protein sequence ID" value="QJR34152.1"/>
    <property type="molecule type" value="Genomic_DNA"/>
</dbReference>
<dbReference type="InterPro" id="IPR029058">
    <property type="entry name" value="AB_hydrolase_fold"/>
</dbReference>
<dbReference type="Gene3D" id="2.120.10.30">
    <property type="entry name" value="TolB, C-terminal domain"/>
    <property type="match status" value="2"/>
</dbReference>
<keyword evidence="6" id="KW-1185">Reference proteome</keyword>
<feature type="signal peptide" evidence="3">
    <location>
        <begin position="1"/>
        <end position="24"/>
    </location>
</feature>
<evidence type="ECO:0000259" key="4">
    <source>
        <dbReference type="Pfam" id="PF00326"/>
    </source>
</evidence>
<reference evidence="5 6" key="1">
    <citation type="submission" date="2020-05" db="EMBL/GenBank/DDBJ databases">
        <title>Complete genome sequence of Gemmatimonas greenlandica TET16.</title>
        <authorList>
            <person name="Zeng Y."/>
        </authorList>
    </citation>
    <scope>NUCLEOTIDE SEQUENCE [LARGE SCALE GENOMIC DNA]</scope>
    <source>
        <strain evidence="5 6">TET16</strain>
    </source>
</reference>
<dbReference type="Pfam" id="PF07676">
    <property type="entry name" value="PD40"/>
    <property type="match status" value="1"/>
</dbReference>
<feature type="chain" id="PRO_5027010526" evidence="3">
    <location>
        <begin position="25"/>
        <end position="691"/>
    </location>
</feature>
<dbReference type="PANTHER" id="PTHR42776">
    <property type="entry name" value="SERINE PEPTIDASE S9 FAMILY MEMBER"/>
    <property type="match status" value="1"/>
</dbReference>
<dbReference type="RefSeq" id="WP_171223578.1">
    <property type="nucleotide sequence ID" value="NZ_CP053085.1"/>
</dbReference>
<dbReference type="SUPFAM" id="SSF53474">
    <property type="entry name" value="alpha/beta-Hydrolases"/>
    <property type="match status" value="1"/>
</dbReference>
<dbReference type="InterPro" id="IPR011042">
    <property type="entry name" value="6-blade_b-propeller_TolB-like"/>
</dbReference>
<organism evidence="5 6">
    <name type="scientific">Gemmatimonas groenlandica</name>
    <dbReference type="NCBI Taxonomy" id="2732249"/>
    <lineage>
        <taxon>Bacteria</taxon>
        <taxon>Pseudomonadati</taxon>
        <taxon>Gemmatimonadota</taxon>
        <taxon>Gemmatimonadia</taxon>
        <taxon>Gemmatimonadales</taxon>
        <taxon>Gemmatimonadaceae</taxon>
        <taxon>Gemmatimonas</taxon>
    </lineage>
</organism>
<dbReference type="GO" id="GO:0004252">
    <property type="term" value="F:serine-type endopeptidase activity"/>
    <property type="evidence" value="ECO:0007669"/>
    <property type="project" value="TreeGrafter"/>
</dbReference>
<evidence type="ECO:0000313" key="6">
    <source>
        <dbReference type="Proteomes" id="UP000500938"/>
    </source>
</evidence>
<dbReference type="Gene3D" id="3.40.50.1820">
    <property type="entry name" value="alpha/beta hydrolase"/>
    <property type="match status" value="1"/>
</dbReference>
<evidence type="ECO:0000256" key="1">
    <source>
        <dbReference type="ARBA" id="ARBA00022801"/>
    </source>
</evidence>
<dbReference type="InterPro" id="IPR011659">
    <property type="entry name" value="WD40"/>
</dbReference>
<dbReference type="PANTHER" id="PTHR42776:SF4">
    <property type="entry name" value="ACYLAMINO-ACID-RELEASING ENZYME"/>
    <property type="match status" value="1"/>
</dbReference>
<dbReference type="Pfam" id="PF00326">
    <property type="entry name" value="Peptidase_S9"/>
    <property type="match status" value="1"/>
</dbReference>
<keyword evidence="2" id="KW-0645">Protease</keyword>
<gene>
    <name evidence="5" type="ORF">HKW67_00795</name>
</gene>
<feature type="domain" description="Peptidase S9 prolyl oligopeptidase catalytic" evidence="4">
    <location>
        <begin position="477"/>
        <end position="680"/>
    </location>
</feature>
<evidence type="ECO:0000313" key="5">
    <source>
        <dbReference type="EMBL" id="QJR34152.1"/>
    </source>
</evidence>
<protein>
    <submittedName>
        <fullName evidence="5">S9 family peptidase</fullName>
    </submittedName>
</protein>
<dbReference type="GO" id="GO:0006508">
    <property type="term" value="P:proteolysis"/>
    <property type="evidence" value="ECO:0007669"/>
    <property type="project" value="InterPro"/>
</dbReference>
<name>A0A6M4IMA6_9BACT</name>
<keyword evidence="1" id="KW-0378">Hydrolase</keyword>
<evidence type="ECO:0000256" key="2">
    <source>
        <dbReference type="ARBA" id="ARBA00022825"/>
    </source>
</evidence>
<dbReference type="AlphaFoldDB" id="A0A6M4IMA6"/>
<dbReference type="KEGG" id="ggr:HKW67_00795"/>
<dbReference type="InterPro" id="IPR001375">
    <property type="entry name" value="Peptidase_S9_cat"/>
</dbReference>
<accession>A0A6M4IMA6</accession>
<proteinExistence type="predicted"/>
<dbReference type="Proteomes" id="UP000500938">
    <property type="component" value="Chromosome"/>
</dbReference>